<feature type="transmembrane region" description="Helical" evidence="8">
    <location>
        <begin position="80"/>
        <end position="99"/>
    </location>
</feature>
<feature type="transmembrane region" description="Helical" evidence="8">
    <location>
        <begin position="301"/>
        <end position="319"/>
    </location>
</feature>
<feature type="transmembrane region" description="Helical" evidence="8">
    <location>
        <begin position="137"/>
        <end position="155"/>
    </location>
</feature>
<comment type="similarity">
    <text evidence="2">Belongs to the major facilitator superfamily. Nitrate/nitrite porter (TC 2.A.1.8) family.</text>
</comment>
<evidence type="ECO:0000256" key="5">
    <source>
        <dbReference type="ARBA" id="ARBA00022989"/>
    </source>
</evidence>
<proteinExistence type="inferred from homology"/>
<dbReference type="Pfam" id="PF07690">
    <property type="entry name" value="MFS_1"/>
    <property type="match status" value="1"/>
</dbReference>
<dbReference type="EMBL" id="JBHLVN010000067">
    <property type="protein sequence ID" value="MFC0298209.1"/>
    <property type="molecule type" value="Genomic_DNA"/>
</dbReference>
<feature type="transmembrane region" description="Helical" evidence="8">
    <location>
        <begin position="246"/>
        <end position="265"/>
    </location>
</feature>
<feature type="transmembrane region" description="Helical" evidence="8">
    <location>
        <begin position="20"/>
        <end position="39"/>
    </location>
</feature>
<protein>
    <submittedName>
        <fullName evidence="10">MFS transporter</fullName>
    </submittedName>
</protein>
<feature type="transmembrane region" description="Helical" evidence="8">
    <location>
        <begin position="167"/>
        <end position="190"/>
    </location>
</feature>
<keyword evidence="3" id="KW-0813">Transport</keyword>
<evidence type="ECO:0000313" key="10">
    <source>
        <dbReference type="EMBL" id="MFC0298209.1"/>
    </source>
</evidence>
<feature type="transmembrane region" description="Helical" evidence="8">
    <location>
        <begin position="331"/>
        <end position="350"/>
    </location>
</feature>
<dbReference type="InterPro" id="IPR036259">
    <property type="entry name" value="MFS_trans_sf"/>
</dbReference>
<keyword evidence="6" id="KW-0534">Nitrate assimilation</keyword>
<organism evidence="10 11">
    <name type="scientific">Geobacillus jurassicus</name>
    <dbReference type="NCBI Taxonomy" id="235932"/>
    <lineage>
        <taxon>Bacteria</taxon>
        <taxon>Bacillati</taxon>
        <taxon>Bacillota</taxon>
        <taxon>Bacilli</taxon>
        <taxon>Bacillales</taxon>
        <taxon>Anoxybacillaceae</taxon>
        <taxon>Geobacillus</taxon>
    </lineage>
</organism>
<dbReference type="InterPro" id="IPR020846">
    <property type="entry name" value="MFS_dom"/>
</dbReference>
<feature type="transmembrane region" description="Helical" evidence="8">
    <location>
        <begin position="105"/>
        <end position="125"/>
    </location>
</feature>
<keyword evidence="5 8" id="KW-1133">Transmembrane helix</keyword>
<feature type="transmembrane region" description="Helical" evidence="8">
    <location>
        <begin position="211"/>
        <end position="234"/>
    </location>
</feature>
<dbReference type="Proteomes" id="UP001589785">
    <property type="component" value="Unassembled WGS sequence"/>
</dbReference>
<evidence type="ECO:0000256" key="6">
    <source>
        <dbReference type="ARBA" id="ARBA00023063"/>
    </source>
</evidence>
<reference evidence="10 11" key="1">
    <citation type="submission" date="2024-09" db="EMBL/GenBank/DDBJ databases">
        <authorList>
            <person name="Sun Q."/>
            <person name="Mori K."/>
        </authorList>
    </citation>
    <scope>NUCLEOTIDE SEQUENCE [LARGE SCALE GENOMIC DNA]</scope>
    <source>
        <strain evidence="10 11">CCM 7224</strain>
    </source>
</reference>
<keyword evidence="4 8" id="KW-0812">Transmembrane</keyword>
<keyword evidence="7 8" id="KW-0472">Membrane</keyword>
<dbReference type="SUPFAM" id="SSF103473">
    <property type="entry name" value="MFS general substrate transporter"/>
    <property type="match status" value="1"/>
</dbReference>
<evidence type="ECO:0000256" key="7">
    <source>
        <dbReference type="ARBA" id="ARBA00023136"/>
    </source>
</evidence>
<gene>
    <name evidence="10" type="ORF">ACFFHQ_12375</name>
</gene>
<dbReference type="Gene3D" id="1.20.1250.20">
    <property type="entry name" value="MFS general substrate transporter like domains"/>
    <property type="match status" value="1"/>
</dbReference>
<feature type="transmembrane region" description="Helical" evidence="8">
    <location>
        <begin position="362"/>
        <end position="380"/>
    </location>
</feature>
<keyword evidence="11" id="KW-1185">Reference proteome</keyword>
<sequence length="403" mass="42966">MVKKSFWRVGHAPTLLSSFLYFDISFMIWNLLGALGVFVAEQFALTPAEKGLMVAIPVLGGALLRIPMGLLADRWGGKRAGLFGMAVTAMPLVWGWQFADHMSDVYGLGFLLGVGGASFAVALPLASRWYPKEYQGLAMGIAGAGNSGTVLATLFGPRLAEAYGWNAVFGLALVPLVVVFLLFAWLARECPTASKPVSMREYGTVLRRKEAWLFCFFYSLSFGGFVGLTGYLGIFFFDEYGVSKVTAGDFVTAVVFAGSFIRPIGGYIADRIGGMRLLSLLFAAGTLLLACIGTLPSLFVLFGLMVALFLCFGAANGALFQVVPTWFPKEVGLLTGIIGAAGGLGGFLLPNVLGVMKQWTGSSAYGFWLFALVLGVAMLASRRLHTRAASAVQLTQKAAEQSG</sequence>
<dbReference type="InterPro" id="IPR044772">
    <property type="entry name" value="NO3_transporter"/>
</dbReference>
<evidence type="ECO:0000256" key="8">
    <source>
        <dbReference type="SAM" id="Phobius"/>
    </source>
</evidence>
<dbReference type="PANTHER" id="PTHR23515">
    <property type="entry name" value="HIGH-AFFINITY NITRATE TRANSPORTER 2.3"/>
    <property type="match status" value="1"/>
</dbReference>
<evidence type="ECO:0000256" key="4">
    <source>
        <dbReference type="ARBA" id="ARBA00022692"/>
    </source>
</evidence>
<dbReference type="RefSeq" id="WP_066232343.1">
    <property type="nucleotide sequence ID" value="NZ_JBHLVN010000067.1"/>
</dbReference>
<evidence type="ECO:0000256" key="2">
    <source>
        <dbReference type="ARBA" id="ARBA00008432"/>
    </source>
</evidence>
<evidence type="ECO:0000256" key="3">
    <source>
        <dbReference type="ARBA" id="ARBA00022448"/>
    </source>
</evidence>
<evidence type="ECO:0000313" key="11">
    <source>
        <dbReference type="Proteomes" id="UP001589785"/>
    </source>
</evidence>
<accession>A0ABV6GUP7</accession>
<feature type="domain" description="Major facilitator superfamily (MFS) profile" evidence="9">
    <location>
        <begin position="9"/>
        <end position="389"/>
    </location>
</feature>
<comment type="subcellular location">
    <subcellularLocation>
        <location evidence="1">Cell membrane</location>
        <topology evidence="1">Multi-pass membrane protein</topology>
    </subcellularLocation>
</comment>
<feature type="transmembrane region" description="Helical" evidence="8">
    <location>
        <begin position="277"/>
        <end position="295"/>
    </location>
</feature>
<dbReference type="PROSITE" id="PS50850">
    <property type="entry name" value="MFS"/>
    <property type="match status" value="1"/>
</dbReference>
<comment type="caution">
    <text evidence="10">The sequence shown here is derived from an EMBL/GenBank/DDBJ whole genome shotgun (WGS) entry which is preliminary data.</text>
</comment>
<feature type="transmembrane region" description="Helical" evidence="8">
    <location>
        <begin position="51"/>
        <end position="68"/>
    </location>
</feature>
<name>A0ABV6GUP7_9BACL</name>
<evidence type="ECO:0000256" key="1">
    <source>
        <dbReference type="ARBA" id="ARBA00004651"/>
    </source>
</evidence>
<dbReference type="InterPro" id="IPR011701">
    <property type="entry name" value="MFS"/>
</dbReference>
<evidence type="ECO:0000259" key="9">
    <source>
        <dbReference type="PROSITE" id="PS50850"/>
    </source>
</evidence>